<sequence length="330" mass="37171">MADSRIQRDQERHHRSHKLRNTILIIIAVILIGGGSFAAYKYMMLKNAADKSYKSAGIEKERNTDALLRQKKPISILLMGTDTGELHRSYKGRTDTMMVVTINPKTEKTLITSIPRDTAVNIPGYPAQSPAKINAAYAYGSAKTSIETVQKMLNIPIDYYALINMRGLVQIVDQVGGVTISPLLTFDYEGYHFEHNQPTKMDGKKALAYSRMRYSDPLGDFGREQRQRQLLQTIVNKNGAVSSIMNQGFINSLSKTTQTDLTFGDLTKIVAKYHDARSEIQETYLKNQTGREINYQEMEVTPRSELQAATNKIRESLDLPYKETGSIAIH</sequence>
<dbReference type="Gene3D" id="3.40.630.190">
    <property type="entry name" value="LCP protein"/>
    <property type="match status" value="1"/>
</dbReference>
<dbReference type="STRING" id="1423745.GCA_001311215_01047"/>
<evidence type="ECO:0000313" key="4">
    <source>
        <dbReference type="EMBL" id="KRM92275.1"/>
    </source>
</evidence>
<gene>
    <name evidence="4" type="ORF">FC87_GL000403</name>
</gene>
<evidence type="ECO:0000313" key="5">
    <source>
        <dbReference type="Proteomes" id="UP000051586"/>
    </source>
</evidence>
<dbReference type="Proteomes" id="UP000051586">
    <property type="component" value="Unassembled WGS sequence"/>
</dbReference>
<protein>
    <recommendedName>
        <fullName evidence="3">Cell envelope-related transcriptional attenuator domain-containing protein</fullName>
    </recommendedName>
</protein>
<organism evidence="4 5">
    <name type="scientific">Fructilactobacillus florum DSM 22689 = JCM 16035</name>
    <dbReference type="NCBI Taxonomy" id="1423745"/>
    <lineage>
        <taxon>Bacteria</taxon>
        <taxon>Bacillati</taxon>
        <taxon>Bacillota</taxon>
        <taxon>Bacilli</taxon>
        <taxon>Lactobacillales</taxon>
        <taxon>Lactobacillaceae</taxon>
        <taxon>Fructilactobacillus</taxon>
    </lineage>
</organism>
<feature type="transmembrane region" description="Helical" evidence="2">
    <location>
        <begin position="21"/>
        <end position="43"/>
    </location>
</feature>
<dbReference type="RefSeq" id="WP_009166979.1">
    <property type="nucleotide sequence ID" value="NZ_AYZI01000002.1"/>
</dbReference>
<comment type="caution">
    <text evidence="4">The sequence shown here is derived from an EMBL/GenBank/DDBJ whole genome shotgun (WGS) entry which is preliminary data.</text>
</comment>
<dbReference type="InterPro" id="IPR004474">
    <property type="entry name" value="LytR_CpsA_psr"/>
</dbReference>
<dbReference type="PANTHER" id="PTHR33392:SF6">
    <property type="entry name" value="POLYISOPRENYL-TEICHOIC ACID--PEPTIDOGLYCAN TEICHOIC ACID TRANSFERASE TAGU"/>
    <property type="match status" value="1"/>
</dbReference>
<dbReference type="Pfam" id="PF03816">
    <property type="entry name" value="LytR_cpsA_psr"/>
    <property type="match status" value="1"/>
</dbReference>
<proteinExistence type="inferred from homology"/>
<keyword evidence="2" id="KW-1133">Transmembrane helix</keyword>
<dbReference type="EMBL" id="AYZI01000002">
    <property type="protein sequence ID" value="KRM92275.1"/>
    <property type="molecule type" value="Genomic_DNA"/>
</dbReference>
<dbReference type="PANTHER" id="PTHR33392">
    <property type="entry name" value="POLYISOPRENYL-TEICHOIC ACID--PEPTIDOGLYCAN TEICHOIC ACID TRANSFERASE TAGU"/>
    <property type="match status" value="1"/>
</dbReference>
<reference evidence="4 5" key="1">
    <citation type="journal article" date="2015" name="Genome Announc.">
        <title>Expanding the biotechnology potential of lactobacilli through comparative genomics of 213 strains and associated genera.</title>
        <authorList>
            <person name="Sun Z."/>
            <person name="Harris H.M."/>
            <person name="McCann A."/>
            <person name="Guo C."/>
            <person name="Argimon S."/>
            <person name="Zhang W."/>
            <person name="Yang X."/>
            <person name="Jeffery I.B."/>
            <person name="Cooney J.C."/>
            <person name="Kagawa T.F."/>
            <person name="Liu W."/>
            <person name="Song Y."/>
            <person name="Salvetti E."/>
            <person name="Wrobel A."/>
            <person name="Rasinkangas P."/>
            <person name="Parkhill J."/>
            <person name="Rea M.C."/>
            <person name="O'Sullivan O."/>
            <person name="Ritari J."/>
            <person name="Douillard F.P."/>
            <person name="Paul Ross R."/>
            <person name="Yang R."/>
            <person name="Briner A.E."/>
            <person name="Felis G.E."/>
            <person name="de Vos W.M."/>
            <person name="Barrangou R."/>
            <person name="Klaenhammer T.R."/>
            <person name="Caufield P.W."/>
            <person name="Cui Y."/>
            <person name="Zhang H."/>
            <person name="O'Toole P.W."/>
        </authorList>
    </citation>
    <scope>NUCLEOTIDE SEQUENCE [LARGE SCALE GENOMIC DNA]</scope>
    <source>
        <strain evidence="4 5">DSM 22689</strain>
    </source>
</reference>
<dbReference type="NCBIfam" id="TIGR00350">
    <property type="entry name" value="lytR_cpsA_psr"/>
    <property type="match status" value="1"/>
</dbReference>
<evidence type="ECO:0000256" key="2">
    <source>
        <dbReference type="SAM" id="Phobius"/>
    </source>
</evidence>
<keyword evidence="2" id="KW-0812">Transmembrane</keyword>
<accession>A0A0R2CXU4</accession>
<evidence type="ECO:0000256" key="1">
    <source>
        <dbReference type="ARBA" id="ARBA00006068"/>
    </source>
</evidence>
<dbReference type="AlphaFoldDB" id="A0A0R2CXU4"/>
<feature type="domain" description="Cell envelope-related transcriptional attenuator" evidence="3">
    <location>
        <begin position="93"/>
        <end position="237"/>
    </location>
</feature>
<dbReference type="PATRIC" id="fig|1423745.4.peg.431"/>
<comment type="similarity">
    <text evidence="1">Belongs to the LytR/CpsA/Psr (LCP) family.</text>
</comment>
<dbReference type="InterPro" id="IPR050922">
    <property type="entry name" value="LytR/CpsA/Psr_CW_biosynth"/>
</dbReference>
<keyword evidence="2" id="KW-0472">Membrane</keyword>
<evidence type="ECO:0000259" key="3">
    <source>
        <dbReference type="Pfam" id="PF03816"/>
    </source>
</evidence>
<name>A0A0R2CXU4_9LACO</name>